<keyword evidence="6" id="KW-0233">DNA recombination</keyword>
<evidence type="ECO:0000313" key="11">
    <source>
        <dbReference type="Proteomes" id="UP001459277"/>
    </source>
</evidence>
<proteinExistence type="predicted"/>
<dbReference type="InterPro" id="IPR058594">
    <property type="entry name" value="PB1-like_dom_pln"/>
</dbReference>
<dbReference type="GO" id="GO:0006313">
    <property type="term" value="P:DNA transposition"/>
    <property type="evidence" value="ECO:0007669"/>
    <property type="project" value="InterPro"/>
</dbReference>
<feature type="domain" description="SWIM-type" evidence="9">
    <location>
        <begin position="540"/>
        <end position="572"/>
    </location>
</feature>
<dbReference type="InterPro" id="IPR006564">
    <property type="entry name" value="Znf_PMZ"/>
</dbReference>
<keyword evidence="4" id="KW-0862">Zinc</keyword>
<comment type="caution">
    <text evidence="10">The sequence shown here is derived from an EMBL/GenBank/DDBJ whole genome shotgun (WGS) entry which is preliminary data.</text>
</comment>
<dbReference type="SMART" id="SM00575">
    <property type="entry name" value="ZnF_PMZ"/>
    <property type="match status" value="1"/>
</dbReference>
<evidence type="ECO:0000259" key="9">
    <source>
        <dbReference type="PROSITE" id="PS50966"/>
    </source>
</evidence>
<dbReference type="GO" id="GO:0008270">
    <property type="term" value="F:zinc ion binding"/>
    <property type="evidence" value="ECO:0007669"/>
    <property type="project" value="UniProtKB-KW"/>
</dbReference>
<dbReference type="InterPro" id="IPR001207">
    <property type="entry name" value="Transposase_mutator"/>
</dbReference>
<dbReference type="AlphaFoldDB" id="A0AAW2DDX4"/>
<dbReference type="Proteomes" id="UP001459277">
    <property type="component" value="Unassembled WGS sequence"/>
</dbReference>
<gene>
    <name evidence="10" type="ORF">SO802_009931</name>
</gene>
<dbReference type="PANTHER" id="PTHR31973:SF187">
    <property type="entry name" value="MUTATOR TRANSPOSASE MUDRA PROTEIN"/>
    <property type="match status" value="1"/>
</dbReference>
<evidence type="ECO:0000256" key="1">
    <source>
        <dbReference type="ARBA" id="ARBA00022578"/>
    </source>
</evidence>
<dbReference type="PROSITE" id="PS50966">
    <property type="entry name" value="ZF_SWIM"/>
    <property type="match status" value="1"/>
</dbReference>
<dbReference type="GO" id="GO:0004803">
    <property type="term" value="F:transposase activity"/>
    <property type="evidence" value="ECO:0007669"/>
    <property type="project" value="InterPro"/>
</dbReference>
<evidence type="ECO:0000256" key="5">
    <source>
        <dbReference type="ARBA" id="ARBA00023125"/>
    </source>
</evidence>
<evidence type="ECO:0000256" key="6">
    <source>
        <dbReference type="ARBA" id="ARBA00023172"/>
    </source>
</evidence>
<reference evidence="10 11" key="1">
    <citation type="submission" date="2024-01" db="EMBL/GenBank/DDBJ databases">
        <title>A telomere-to-telomere, gap-free genome of sweet tea (Lithocarpus litseifolius).</title>
        <authorList>
            <person name="Zhou J."/>
        </authorList>
    </citation>
    <scope>NUCLEOTIDE SEQUENCE [LARGE SCALE GENOMIC DNA]</scope>
    <source>
        <strain evidence="10">Zhou-2022a</strain>
        <tissue evidence="10">Leaf</tissue>
    </source>
</reference>
<keyword evidence="5" id="KW-0238">DNA-binding</keyword>
<dbReference type="InterPro" id="IPR007527">
    <property type="entry name" value="Znf_SWIM"/>
</dbReference>
<feature type="region of interest" description="Disordered" evidence="8">
    <location>
        <begin position="663"/>
        <end position="711"/>
    </location>
</feature>
<evidence type="ECO:0000313" key="10">
    <source>
        <dbReference type="EMBL" id="KAL0008429.1"/>
    </source>
</evidence>
<dbReference type="Pfam" id="PF10551">
    <property type="entry name" value="MULE"/>
    <property type="match status" value="1"/>
</dbReference>
<dbReference type="PROSITE" id="PS01007">
    <property type="entry name" value="TRANSPOSASE_MUTATOR"/>
    <property type="match status" value="1"/>
</dbReference>
<evidence type="ECO:0000256" key="2">
    <source>
        <dbReference type="ARBA" id="ARBA00022723"/>
    </source>
</evidence>
<keyword evidence="2" id="KW-0479">Metal-binding</keyword>
<dbReference type="GO" id="GO:0003677">
    <property type="term" value="F:DNA binding"/>
    <property type="evidence" value="ECO:0007669"/>
    <property type="project" value="UniProtKB-KW"/>
</dbReference>
<evidence type="ECO:0000256" key="8">
    <source>
        <dbReference type="SAM" id="MobiDB-lite"/>
    </source>
</evidence>
<evidence type="ECO:0000256" key="4">
    <source>
        <dbReference type="ARBA" id="ARBA00022833"/>
    </source>
</evidence>
<keyword evidence="11" id="KW-1185">Reference proteome</keyword>
<dbReference type="Pfam" id="PF26130">
    <property type="entry name" value="PB1-like"/>
    <property type="match status" value="1"/>
</dbReference>
<evidence type="ECO:0000256" key="3">
    <source>
        <dbReference type="ARBA" id="ARBA00022771"/>
    </source>
</evidence>
<dbReference type="PANTHER" id="PTHR31973">
    <property type="entry name" value="POLYPROTEIN, PUTATIVE-RELATED"/>
    <property type="match status" value="1"/>
</dbReference>
<organism evidence="10 11">
    <name type="scientific">Lithocarpus litseifolius</name>
    <dbReference type="NCBI Taxonomy" id="425828"/>
    <lineage>
        <taxon>Eukaryota</taxon>
        <taxon>Viridiplantae</taxon>
        <taxon>Streptophyta</taxon>
        <taxon>Embryophyta</taxon>
        <taxon>Tracheophyta</taxon>
        <taxon>Spermatophyta</taxon>
        <taxon>Magnoliopsida</taxon>
        <taxon>eudicotyledons</taxon>
        <taxon>Gunneridae</taxon>
        <taxon>Pentapetalae</taxon>
        <taxon>rosids</taxon>
        <taxon>fabids</taxon>
        <taxon>Fagales</taxon>
        <taxon>Fagaceae</taxon>
        <taxon>Lithocarpus</taxon>
    </lineage>
</organism>
<dbReference type="EMBL" id="JAZDWU010000003">
    <property type="protein sequence ID" value="KAL0008429.1"/>
    <property type="molecule type" value="Genomic_DNA"/>
</dbReference>
<keyword evidence="1" id="KW-0815">Transposition</keyword>
<dbReference type="InterPro" id="IPR018289">
    <property type="entry name" value="MULE_transposase_dom"/>
</dbReference>
<protein>
    <recommendedName>
        <fullName evidence="9">SWIM-type domain-containing protein</fullName>
    </recommendedName>
</protein>
<name>A0AAW2DDX4_9ROSI</name>
<accession>A0AAW2DDX4</accession>
<evidence type="ECO:0000256" key="7">
    <source>
        <dbReference type="PROSITE-ProRule" id="PRU00325"/>
    </source>
</evidence>
<sequence length="733" mass="82120">MIGQNFILVLHYNGVLHHSVKKKKYVGDKVKVYDNVDSDCFSVPEVKNYCAKLGVLDYVQFYYLVSGLDLDNGLRYLSTDGDTHELFKCLDSVDPKIDIYVEHATPVQKQLLVRDVSVVDAANLVGCGVGVEEGVGVDDIDGVYDDNEVDVENRDVDEVDVEDRDGAFADDEFEEGGNVVDEGNGVWGKDGNGVVGDVDYEWDNKQFKEFARAYKLKHGYGIKLSKNEKARVRYKCVEGCPWKVSAGIDKEANFRISALYDTYTCIRSFHSKQVSAQWVAEKYVDQFRTNIEFKAKDLVAAVVRDVTVQLALSKAYRARDIARGMVKGDFCEQYTKVRRYCAELRRSNPGTIAKVIVAVPDHNFKRVYVCLAACKEGFVSHCRPLISLDACHLKGVVAGQLLAAVGIDGNDGMYPIAYAVAEAKNKETWTWFLENLIGDIGLVRDHGWCFILDQQKGLLPALANVVPNTYNRFCVRHLFANFKKTHQGKELKDLMWGAAKASTRAAFESYMKQMEIVSKEACDDLRGGARWEVNSGGKQFVVDVEKCSSACNCWDLTGIPCKHAVHVIGFRKERAEDYVHDFYKKDTYIALYSHLIQPCNDPDLWPEVDGDAILPPVHKIQPGRPKIDRRRKDKDEVHNPYKMKRNQTSLRCAHCHQLGHNRRTCRNNQRSPGVATAKGKGKATTDKGKGKATSSGRKRAVNIEGNSKRSRAGVDVVNKVAEILIVNKSAKLS</sequence>
<keyword evidence="3 7" id="KW-0863">Zinc-finger</keyword>